<gene>
    <name evidence="2" type="ORF">AFULGI_00006020</name>
</gene>
<dbReference type="Proteomes" id="UP000028501">
    <property type="component" value="Chromosome"/>
</dbReference>
<name>A0A075WIJ0_ARCFL</name>
<reference evidence="2 3" key="1">
    <citation type="submission" date="2013-07" db="EMBL/GenBank/DDBJ databases">
        <title>Genome of Archaeoglobus fulgidus.</title>
        <authorList>
            <person name="Fiebig A."/>
            <person name="Birkeland N.-K."/>
        </authorList>
    </citation>
    <scope>NUCLEOTIDE SEQUENCE [LARGE SCALE GENOMIC DNA]</scope>
    <source>
        <strain evidence="2 3">DSM 8774</strain>
    </source>
</reference>
<organism evidence="2 3">
    <name type="scientific">Archaeoglobus fulgidus DSM 8774</name>
    <dbReference type="NCBI Taxonomy" id="1344584"/>
    <lineage>
        <taxon>Archaea</taxon>
        <taxon>Methanobacteriati</taxon>
        <taxon>Methanobacteriota</taxon>
        <taxon>Archaeoglobi</taxon>
        <taxon>Archaeoglobales</taxon>
        <taxon>Archaeoglobaceae</taxon>
        <taxon>Archaeoglobus</taxon>
    </lineage>
</organism>
<keyword evidence="1" id="KW-0175">Coiled coil</keyword>
<dbReference type="EMBL" id="CP006577">
    <property type="protein sequence ID" value="AIG97403.1"/>
    <property type="molecule type" value="Genomic_DNA"/>
</dbReference>
<evidence type="ECO:0008006" key="4">
    <source>
        <dbReference type="Google" id="ProtNLM"/>
    </source>
</evidence>
<sequence length="212" mass="24896">MTRKLGELESLKRTCEKFKEEMVKITGENDIRSRCYDIFTDYLEYFESILTILQDIEKEKRRNWGGKASKQILVSLISAIEYSMRKISEMYPRSPLYYRLKMNRDCVNSKTHSLREIVYASADVGIIDRRLKHSFENLIDIRNLLMHNNAICYADGVKIIGDVRIEMKKYNSISINLKNLLGIIKTAIEIFHRWNVSLANSNSKTVFTLRRL</sequence>
<dbReference type="AlphaFoldDB" id="A0A075WIJ0"/>
<evidence type="ECO:0000256" key="1">
    <source>
        <dbReference type="SAM" id="Coils"/>
    </source>
</evidence>
<accession>A0A075WIJ0</accession>
<dbReference type="HOGENOM" id="CLU_1297433_0_0_2"/>
<evidence type="ECO:0000313" key="3">
    <source>
        <dbReference type="Proteomes" id="UP000028501"/>
    </source>
</evidence>
<proteinExistence type="predicted"/>
<evidence type="ECO:0000313" key="2">
    <source>
        <dbReference type="EMBL" id="AIG97403.1"/>
    </source>
</evidence>
<feature type="coiled-coil region" evidence="1">
    <location>
        <begin position="1"/>
        <end position="28"/>
    </location>
</feature>
<protein>
    <recommendedName>
        <fullName evidence="4">RiboL-PSP-HEPN domain-containing protein</fullName>
    </recommendedName>
</protein>
<dbReference type="KEGG" id="afg:AFULGI_00006020"/>